<dbReference type="OrthoDB" id="4251672at2"/>
<keyword evidence="3" id="KW-1185">Reference proteome</keyword>
<evidence type="ECO:0000313" key="2">
    <source>
        <dbReference type="EMBL" id="GES20705.1"/>
    </source>
</evidence>
<dbReference type="GO" id="GO:0008410">
    <property type="term" value="F:CoA-transferase activity"/>
    <property type="evidence" value="ECO:0007669"/>
    <property type="project" value="TreeGrafter"/>
</dbReference>
<dbReference type="SUPFAM" id="SSF89796">
    <property type="entry name" value="CoA-transferase family III (CaiB/BaiF)"/>
    <property type="match status" value="1"/>
</dbReference>
<dbReference type="Pfam" id="PF02515">
    <property type="entry name" value="CoA_transf_3"/>
    <property type="match status" value="1"/>
</dbReference>
<dbReference type="Proteomes" id="UP000377595">
    <property type="component" value="Unassembled WGS sequence"/>
</dbReference>
<protein>
    <submittedName>
        <fullName evidence="2">CoA transferase</fullName>
    </submittedName>
</protein>
<accession>A0A5M3XGM7</accession>
<keyword evidence="1 2" id="KW-0808">Transferase</keyword>
<proteinExistence type="predicted"/>
<reference evidence="2 3" key="1">
    <citation type="submission" date="2019-10" db="EMBL/GenBank/DDBJ databases">
        <title>Whole genome shotgun sequence of Acrocarpospora pleiomorpha NBRC 16267.</title>
        <authorList>
            <person name="Ichikawa N."/>
            <person name="Kimura A."/>
            <person name="Kitahashi Y."/>
            <person name="Komaki H."/>
            <person name="Oguchi A."/>
        </authorList>
    </citation>
    <scope>NUCLEOTIDE SEQUENCE [LARGE SCALE GENOMIC DNA]</scope>
    <source>
        <strain evidence="2 3">NBRC 16267</strain>
    </source>
</reference>
<dbReference type="InterPro" id="IPR050483">
    <property type="entry name" value="CoA-transferase_III_domain"/>
</dbReference>
<name>A0A5M3XGM7_9ACTN</name>
<comment type="caution">
    <text evidence="2">The sequence shown here is derived from an EMBL/GenBank/DDBJ whole genome shotgun (WGS) entry which is preliminary data.</text>
</comment>
<evidence type="ECO:0000313" key="3">
    <source>
        <dbReference type="Proteomes" id="UP000377595"/>
    </source>
</evidence>
<evidence type="ECO:0000256" key="1">
    <source>
        <dbReference type="ARBA" id="ARBA00022679"/>
    </source>
</evidence>
<sequence>MRQPLDGITVVALEQAVAAPLATRHLADLGGRVIKIERPGGGDFARQYDRAVRGQSSYFVWLNRGKESVVLDLKAPDDRAVVDALVARADVVVQNLAPGAADRLGLGADALRSRRPELIYCSISGYGTDGPYRSKKAYDLLVQCETGVLMTTGTTEVPSKAGISIADIATGMYAYSGILAALFERARTGVGASLHVAMIDAMGEWMAQPMYLSAYGGGGPRRTGARHASIAPYGPYVAGDGEQVFLAVQHDREWRALCTEVLRRPDLRDDARFRRNVDRVEHDAELTAVLEAAFVRLRADDLIDLLDRAGIANARLRAPEELMRHPQLDARHRWRSVETPGGPVQALLPPVTVTGTEPVMSGVPALGQHTEAIRAEFAGDASGGATS</sequence>
<dbReference type="Gene3D" id="3.40.50.10540">
    <property type="entry name" value="Crotonobetainyl-coa:carnitine coa-transferase, domain 1"/>
    <property type="match status" value="1"/>
</dbReference>
<dbReference type="RefSeq" id="WP_155345732.1">
    <property type="nucleotide sequence ID" value="NZ_BAAAHM010000002.1"/>
</dbReference>
<dbReference type="InterPro" id="IPR023606">
    <property type="entry name" value="CoA-Trfase_III_dom_1_sf"/>
</dbReference>
<dbReference type="InterPro" id="IPR003673">
    <property type="entry name" value="CoA-Trfase_fam_III"/>
</dbReference>
<dbReference type="Gene3D" id="3.30.1540.10">
    <property type="entry name" value="formyl-coa transferase, domain 3"/>
    <property type="match status" value="1"/>
</dbReference>
<dbReference type="PANTHER" id="PTHR48207">
    <property type="entry name" value="SUCCINATE--HYDROXYMETHYLGLUTARATE COA-TRANSFERASE"/>
    <property type="match status" value="1"/>
</dbReference>
<dbReference type="EMBL" id="BLAF01000018">
    <property type="protein sequence ID" value="GES20705.1"/>
    <property type="molecule type" value="Genomic_DNA"/>
</dbReference>
<organism evidence="2 3">
    <name type="scientific">Acrocarpospora pleiomorpha</name>
    <dbReference type="NCBI Taxonomy" id="90975"/>
    <lineage>
        <taxon>Bacteria</taxon>
        <taxon>Bacillati</taxon>
        <taxon>Actinomycetota</taxon>
        <taxon>Actinomycetes</taxon>
        <taxon>Streptosporangiales</taxon>
        <taxon>Streptosporangiaceae</taxon>
        <taxon>Acrocarpospora</taxon>
    </lineage>
</organism>
<dbReference type="AlphaFoldDB" id="A0A5M3XGM7"/>
<dbReference type="InterPro" id="IPR044855">
    <property type="entry name" value="CoA-Trfase_III_dom3_sf"/>
</dbReference>
<gene>
    <name evidence="2" type="ORF">Aple_036010</name>
</gene>
<dbReference type="PANTHER" id="PTHR48207:SF3">
    <property type="entry name" value="SUCCINATE--HYDROXYMETHYLGLUTARATE COA-TRANSFERASE"/>
    <property type="match status" value="1"/>
</dbReference>